<comment type="caution">
    <text evidence="1">The sequence shown here is derived from an EMBL/GenBank/DDBJ whole genome shotgun (WGS) entry which is preliminary data.</text>
</comment>
<proteinExistence type="predicted"/>
<evidence type="ECO:0000313" key="1">
    <source>
        <dbReference type="EMBL" id="MDV7042872.1"/>
    </source>
</evidence>
<dbReference type="Proteomes" id="UP001187868">
    <property type="component" value="Unassembled WGS sequence"/>
</dbReference>
<gene>
    <name evidence="1" type="ORF">RUJ08_12125</name>
</gene>
<organism evidence="1 2">
    <name type="scientific">Dickeya solani</name>
    <dbReference type="NCBI Taxonomy" id="1089444"/>
    <lineage>
        <taxon>Bacteria</taxon>
        <taxon>Pseudomonadati</taxon>
        <taxon>Pseudomonadota</taxon>
        <taxon>Gammaproteobacteria</taxon>
        <taxon>Enterobacterales</taxon>
        <taxon>Pectobacteriaceae</taxon>
        <taxon>Dickeya</taxon>
    </lineage>
</organism>
<dbReference type="EMBL" id="JAWLLM010000012">
    <property type="protein sequence ID" value="MDV7042872.1"/>
    <property type="molecule type" value="Genomic_DNA"/>
</dbReference>
<sequence length="28" mass="2882">MKSLYAVSATYTGLTNSAANKAGHSQPI</sequence>
<protein>
    <submittedName>
        <fullName evidence="1">Uncharacterized protein</fullName>
    </submittedName>
</protein>
<name>A0ABU4EFR8_9GAMM</name>
<evidence type="ECO:0000313" key="2">
    <source>
        <dbReference type="Proteomes" id="UP001187868"/>
    </source>
</evidence>
<reference evidence="1 2" key="1">
    <citation type="submission" date="2023-10" db="EMBL/GenBank/DDBJ databases">
        <title>Clonality and diversity in the soft rot Dickeya solani phytopathogen.</title>
        <authorList>
            <person name="Pedron J."/>
            <person name="Van Gijisegem F."/>
            <person name="Portier P."/>
            <person name="Taghouti G."/>
        </authorList>
    </citation>
    <scope>NUCLEOTIDE SEQUENCE [LARGE SCALE GENOMIC DNA]</scope>
    <source>
        <strain evidence="1 2">FVG2-MFV017-A9</strain>
    </source>
</reference>
<accession>A0ABU4EFR8</accession>
<keyword evidence="2" id="KW-1185">Reference proteome</keyword>